<evidence type="ECO:0000256" key="1">
    <source>
        <dbReference type="SAM" id="MobiDB-lite"/>
    </source>
</evidence>
<dbReference type="AlphaFoldDB" id="A0AAD6VGK0"/>
<organism evidence="2 3">
    <name type="scientific">Mycena pura</name>
    <dbReference type="NCBI Taxonomy" id="153505"/>
    <lineage>
        <taxon>Eukaryota</taxon>
        <taxon>Fungi</taxon>
        <taxon>Dikarya</taxon>
        <taxon>Basidiomycota</taxon>
        <taxon>Agaricomycotina</taxon>
        <taxon>Agaricomycetes</taxon>
        <taxon>Agaricomycetidae</taxon>
        <taxon>Agaricales</taxon>
        <taxon>Marasmiineae</taxon>
        <taxon>Mycenaceae</taxon>
        <taxon>Mycena</taxon>
    </lineage>
</organism>
<name>A0AAD6VGK0_9AGAR</name>
<dbReference type="Proteomes" id="UP001219525">
    <property type="component" value="Unassembled WGS sequence"/>
</dbReference>
<keyword evidence="3" id="KW-1185">Reference proteome</keyword>
<evidence type="ECO:0000313" key="2">
    <source>
        <dbReference type="EMBL" id="KAJ7209229.1"/>
    </source>
</evidence>
<evidence type="ECO:0000313" key="3">
    <source>
        <dbReference type="Proteomes" id="UP001219525"/>
    </source>
</evidence>
<feature type="compositionally biased region" description="Basic residues" evidence="1">
    <location>
        <begin position="63"/>
        <end position="87"/>
    </location>
</feature>
<feature type="compositionally biased region" description="Basic and acidic residues" evidence="1">
    <location>
        <begin position="95"/>
        <end position="104"/>
    </location>
</feature>
<reference evidence="2" key="1">
    <citation type="submission" date="2023-03" db="EMBL/GenBank/DDBJ databases">
        <title>Massive genome expansion in bonnet fungi (Mycena s.s.) driven by repeated elements and novel gene families across ecological guilds.</title>
        <authorList>
            <consortium name="Lawrence Berkeley National Laboratory"/>
            <person name="Harder C.B."/>
            <person name="Miyauchi S."/>
            <person name="Viragh M."/>
            <person name="Kuo A."/>
            <person name="Thoen E."/>
            <person name="Andreopoulos B."/>
            <person name="Lu D."/>
            <person name="Skrede I."/>
            <person name="Drula E."/>
            <person name="Henrissat B."/>
            <person name="Morin E."/>
            <person name="Kohler A."/>
            <person name="Barry K."/>
            <person name="LaButti K."/>
            <person name="Morin E."/>
            <person name="Salamov A."/>
            <person name="Lipzen A."/>
            <person name="Mereny Z."/>
            <person name="Hegedus B."/>
            <person name="Baldrian P."/>
            <person name="Stursova M."/>
            <person name="Weitz H."/>
            <person name="Taylor A."/>
            <person name="Grigoriev I.V."/>
            <person name="Nagy L.G."/>
            <person name="Martin F."/>
            <person name="Kauserud H."/>
        </authorList>
    </citation>
    <scope>NUCLEOTIDE SEQUENCE</scope>
    <source>
        <strain evidence="2">9144</strain>
    </source>
</reference>
<comment type="caution">
    <text evidence="2">The sequence shown here is derived from an EMBL/GenBank/DDBJ whole genome shotgun (WGS) entry which is preliminary data.</text>
</comment>
<protein>
    <submittedName>
        <fullName evidence="2">Uncharacterized protein</fullName>
    </submittedName>
</protein>
<sequence length="115" mass="12565">MATPSDDELPFSMPLPPTWSKRKSGSGVLSDESDSAPEPAKEKRGCRQRTQSDSDIEEVIQKPPKKKPGPKPKRKAVSKAKSARAKKAVVSDAESIDRVEKEKPSPCLESTFFLG</sequence>
<proteinExistence type="predicted"/>
<gene>
    <name evidence="2" type="ORF">GGX14DRAFT_395344</name>
</gene>
<accession>A0AAD6VGK0</accession>
<dbReference type="EMBL" id="JARJCW010000031">
    <property type="protein sequence ID" value="KAJ7209229.1"/>
    <property type="molecule type" value="Genomic_DNA"/>
</dbReference>
<feature type="region of interest" description="Disordered" evidence="1">
    <location>
        <begin position="1"/>
        <end position="115"/>
    </location>
</feature>